<accession>A0A5C6BA99</accession>
<proteinExistence type="predicted"/>
<name>A0A5C6BA99_9PLAN</name>
<evidence type="ECO:0000313" key="1">
    <source>
        <dbReference type="EMBL" id="TWU08900.1"/>
    </source>
</evidence>
<gene>
    <name evidence="1" type="ORF">CA54_41390</name>
</gene>
<keyword evidence="2" id="KW-1185">Reference proteome</keyword>
<organism evidence="1 2">
    <name type="scientific">Symmachiella macrocystis</name>
    <dbReference type="NCBI Taxonomy" id="2527985"/>
    <lineage>
        <taxon>Bacteria</taxon>
        <taxon>Pseudomonadati</taxon>
        <taxon>Planctomycetota</taxon>
        <taxon>Planctomycetia</taxon>
        <taxon>Planctomycetales</taxon>
        <taxon>Planctomycetaceae</taxon>
        <taxon>Symmachiella</taxon>
    </lineage>
</organism>
<sequence length="71" mass="7648">MLDLNAIFADEPVVVVRAGTAGDNAPGTVSSQADVEEHFEERAAILEYDGGLSRTDAERNARKLIFGDIDQ</sequence>
<protein>
    <submittedName>
        <fullName evidence="1">Uncharacterized protein</fullName>
    </submittedName>
</protein>
<dbReference type="RefSeq" id="WP_197532630.1">
    <property type="nucleotide sequence ID" value="NZ_SJPP01000002.1"/>
</dbReference>
<dbReference type="Proteomes" id="UP000320735">
    <property type="component" value="Unassembled WGS sequence"/>
</dbReference>
<reference evidence="1 2" key="1">
    <citation type="submission" date="2019-02" db="EMBL/GenBank/DDBJ databases">
        <title>Deep-cultivation of Planctomycetes and their phenomic and genomic characterization uncovers novel biology.</title>
        <authorList>
            <person name="Wiegand S."/>
            <person name="Jogler M."/>
            <person name="Boedeker C."/>
            <person name="Pinto D."/>
            <person name="Vollmers J."/>
            <person name="Rivas-Marin E."/>
            <person name="Kohn T."/>
            <person name="Peeters S.H."/>
            <person name="Heuer A."/>
            <person name="Rast P."/>
            <person name="Oberbeckmann S."/>
            <person name="Bunk B."/>
            <person name="Jeske O."/>
            <person name="Meyerdierks A."/>
            <person name="Storesund J.E."/>
            <person name="Kallscheuer N."/>
            <person name="Luecker S."/>
            <person name="Lage O.M."/>
            <person name="Pohl T."/>
            <person name="Merkel B.J."/>
            <person name="Hornburger P."/>
            <person name="Mueller R.-W."/>
            <person name="Bruemmer F."/>
            <person name="Labrenz M."/>
            <person name="Spormann A.M."/>
            <person name="Op Den Camp H."/>
            <person name="Overmann J."/>
            <person name="Amann R."/>
            <person name="Jetten M.S.M."/>
            <person name="Mascher T."/>
            <person name="Medema M.H."/>
            <person name="Devos D.P."/>
            <person name="Kaster A.-K."/>
            <person name="Ovreas L."/>
            <person name="Rohde M."/>
            <person name="Galperin M.Y."/>
            <person name="Jogler C."/>
        </authorList>
    </citation>
    <scope>NUCLEOTIDE SEQUENCE [LARGE SCALE GENOMIC DNA]</scope>
    <source>
        <strain evidence="1 2">CA54</strain>
    </source>
</reference>
<evidence type="ECO:0000313" key="2">
    <source>
        <dbReference type="Proteomes" id="UP000320735"/>
    </source>
</evidence>
<dbReference type="AlphaFoldDB" id="A0A5C6BA99"/>
<dbReference type="EMBL" id="SJPP01000002">
    <property type="protein sequence ID" value="TWU08900.1"/>
    <property type="molecule type" value="Genomic_DNA"/>
</dbReference>
<comment type="caution">
    <text evidence="1">The sequence shown here is derived from an EMBL/GenBank/DDBJ whole genome shotgun (WGS) entry which is preliminary data.</text>
</comment>